<dbReference type="InterPro" id="IPR003593">
    <property type="entry name" value="AAA+_ATPase"/>
</dbReference>
<dbReference type="InterPro" id="IPR027417">
    <property type="entry name" value="P-loop_NTPase"/>
</dbReference>
<evidence type="ECO:0000313" key="4">
    <source>
        <dbReference type="Proteomes" id="UP000176791"/>
    </source>
</evidence>
<dbReference type="AlphaFoldDB" id="A0A1F5DP12"/>
<dbReference type="PANTHER" id="PTHR43566:SF1">
    <property type="entry name" value="AAA+ ATPASE DOMAIN-CONTAINING PROTEIN"/>
    <property type="match status" value="1"/>
</dbReference>
<accession>A0A1F5DP12</accession>
<feature type="domain" description="AAA+ ATPase" evidence="2">
    <location>
        <begin position="17"/>
        <end position="137"/>
    </location>
</feature>
<evidence type="ECO:0000313" key="3">
    <source>
        <dbReference type="EMBL" id="OGD56898.1"/>
    </source>
</evidence>
<dbReference type="InterPro" id="IPR041682">
    <property type="entry name" value="AAA_14"/>
</dbReference>
<comment type="caution">
    <text evidence="3">The sequence shown here is derived from an EMBL/GenBank/DDBJ whole genome shotgun (WGS) entry which is preliminary data.</text>
</comment>
<dbReference type="GO" id="GO:0003677">
    <property type="term" value="F:DNA binding"/>
    <property type="evidence" value="ECO:0007669"/>
    <property type="project" value="UniProtKB-KW"/>
</dbReference>
<proteinExistence type="predicted"/>
<dbReference type="Pfam" id="PF13635">
    <property type="entry name" value="DUF4143"/>
    <property type="match status" value="1"/>
</dbReference>
<dbReference type="STRING" id="1797460.A3E73_00675"/>
<organism evidence="3 4">
    <name type="scientific">Candidatus Beckwithbacteria bacterium RIFCSPHIGHO2_12_FULL_47_17</name>
    <dbReference type="NCBI Taxonomy" id="1797460"/>
    <lineage>
        <taxon>Bacteria</taxon>
        <taxon>Candidatus Beckwithiibacteriota</taxon>
    </lineage>
</organism>
<dbReference type="InterPro" id="IPR036390">
    <property type="entry name" value="WH_DNA-bd_sf"/>
</dbReference>
<evidence type="ECO:0000256" key="1">
    <source>
        <dbReference type="ARBA" id="ARBA00023125"/>
    </source>
</evidence>
<gene>
    <name evidence="3" type="ORF">A3E73_00675</name>
</gene>
<sequence>MYIKRQIEPLIIKNLFKGDIVIIYGARQTGKTTLVKRILKFNPKISSCYFNCDEGDVQKLFSEAETSVALKRIVGNSRLAVLDEAQKIRNIGVKLKLLIDSYPGQQIIATGSSSFDLANEVVEPLTGRSREFWLYPLSVREIFSKKDELGFGRERENLLVYGSYPRVFRGLTIEEKRLQLQKITSNYLYKDILKFQSLKNSETVRKLLEALALQAGSEVSYTELGQLLGISKQTAAAYIDILEKAFIIFKVRPFSRNLRKELGKLRKIYFYDLGVRNALINNFNPLSIRGDIGALWENFVAAERKKRSNFVGNITPLYFWRTYDGQEVDLVEEKEGKLFGYEIKWAKARKKAPKAWRETYSQASWEVITKDRFFTTAF</sequence>
<protein>
    <recommendedName>
        <fullName evidence="2">AAA+ ATPase domain-containing protein</fullName>
    </recommendedName>
</protein>
<dbReference type="SUPFAM" id="SSF52540">
    <property type="entry name" value="P-loop containing nucleoside triphosphate hydrolases"/>
    <property type="match status" value="1"/>
</dbReference>
<dbReference type="Pfam" id="PF13173">
    <property type="entry name" value="AAA_14"/>
    <property type="match status" value="1"/>
</dbReference>
<dbReference type="Proteomes" id="UP000176791">
    <property type="component" value="Unassembled WGS sequence"/>
</dbReference>
<keyword evidence="1" id="KW-0238">DNA-binding</keyword>
<dbReference type="SMART" id="SM00382">
    <property type="entry name" value="AAA"/>
    <property type="match status" value="1"/>
</dbReference>
<evidence type="ECO:0000259" key="2">
    <source>
        <dbReference type="SMART" id="SM00382"/>
    </source>
</evidence>
<dbReference type="InterPro" id="IPR025420">
    <property type="entry name" value="DUF4143"/>
</dbReference>
<name>A0A1F5DP12_9BACT</name>
<reference evidence="3 4" key="1">
    <citation type="journal article" date="2016" name="Nat. Commun.">
        <title>Thousands of microbial genomes shed light on interconnected biogeochemical processes in an aquifer system.</title>
        <authorList>
            <person name="Anantharaman K."/>
            <person name="Brown C.T."/>
            <person name="Hug L.A."/>
            <person name="Sharon I."/>
            <person name="Castelle C.J."/>
            <person name="Probst A.J."/>
            <person name="Thomas B.C."/>
            <person name="Singh A."/>
            <person name="Wilkins M.J."/>
            <person name="Karaoz U."/>
            <person name="Brodie E.L."/>
            <person name="Williams K.H."/>
            <person name="Hubbard S.S."/>
            <person name="Banfield J.F."/>
        </authorList>
    </citation>
    <scope>NUCLEOTIDE SEQUENCE [LARGE SCALE GENOMIC DNA]</scope>
</reference>
<dbReference type="Gene3D" id="3.40.50.300">
    <property type="entry name" value="P-loop containing nucleotide triphosphate hydrolases"/>
    <property type="match status" value="1"/>
</dbReference>
<dbReference type="PANTHER" id="PTHR43566">
    <property type="entry name" value="CONSERVED PROTEIN"/>
    <property type="match status" value="1"/>
</dbReference>
<dbReference type="EMBL" id="MEZN01000006">
    <property type="protein sequence ID" value="OGD56898.1"/>
    <property type="molecule type" value="Genomic_DNA"/>
</dbReference>
<dbReference type="SUPFAM" id="SSF46785">
    <property type="entry name" value="Winged helix' DNA-binding domain"/>
    <property type="match status" value="1"/>
</dbReference>